<sequence length="300" mass="33592">MELCARHKYKIEWGNIDEITLLNNTKNFTANLIVHGKNYTGEGKKKQLAKQNAAENALEDLEKNPLSVNSSTMVSSPASASSSTLNETNPVSKLMELCAQNRLSAPEFTLIYESKPPQTPFFTIACSIKAMNILTQGSESSKKAAKKKAAEEALKEIESKGFLKELESRKGRSLKNDTVDGDIESSPTMAHIKTKFLEECEGLALDPTCFDCLRDKDSAFDYDMYLQDLAKKVNCKVEYLDFSETKFLRVNRCVCQLISEEYQVPVLTAMAKSEVNYEEAKILASKRALLMLLISTYQFT</sequence>
<evidence type="ECO:0000313" key="4">
    <source>
        <dbReference type="EMBL" id="RWS16813.1"/>
    </source>
</evidence>
<dbReference type="PANTHER" id="PTHR46205">
    <property type="entry name" value="LOQUACIOUS, ISOFORM B"/>
    <property type="match status" value="1"/>
</dbReference>
<keyword evidence="4" id="KW-0808">Transferase</keyword>
<dbReference type="GO" id="GO:0070920">
    <property type="term" value="P:regulation of regulatory ncRNA processing"/>
    <property type="evidence" value="ECO:0007669"/>
    <property type="project" value="TreeGrafter"/>
</dbReference>
<dbReference type="SMART" id="SM00358">
    <property type="entry name" value="DSRM"/>
    <property type="match status" value="2"/>
</dbReference>
<keyword evidence="4" id="KW-0418">Kinase</keyword>
<reference evidence="4 5" key="1">
    <citation type="journal article" date="2018" name="Gigascience">
        <title>Genomes of trombidid mites reveal novel predicted allergens and laterally-transferred genes associated with secondary metabolism.</title>
        <authorList>
            <person name="Dong X."/>
            <person name="Chaisiri K."/>
            <person name="Xia D."/>
            <person name="Armstrong S.D."/>
            <person name="Fang Y."/>
            <person name="Donnelly M.J."/>
            <person name="Kadowaki T."/>
            <person name="McGarry J.W."/>
            <person name="Darby A.C."/>
            <person name="Makepeace B.L."/>
        </authorList>
    </citation>
    <scope>NUCLEOTIDE SEQUENCE [LARGE SCALE GENOMIC DNA]</scope>
    <source>
        <strain evidence="4">UoL-WK</strain>
    </source>
</reference>
<evidence type="ECO:0000256" key="2">
    <source>
        <dbReference type="PROSITE-ProRule" id="PRU00266"/>
    </source>
</evidence>
<dbReference type="GO" id="GO:0035197">
    <property type="term" value="F:siRNA binding"/>
    <property type="evidence" value="ECO:0007669"/>
    <property type="project" value="TreeGrafter"/>
</dbReference>
<dbReference type="OrthoDB" id="5961559at2759"/>
<dbReference type="GO" id="GO:0016301">
    <property type="term" value="F:kinase activity"/>
    <property type="evidence" value="ECO:0007669"/>
    <property type="project" value="UniProtKB-KW"/>
</dbReference>
<feature type="domain" description="DRBM" evidence="3">
    <location>
        <begin position="1"/>
        <end position="63"/>
    </location>
</feature>
<dbReference type="GO" id="GO:0070578">
    <property type="term" value="C:RISC-loading complex"/>
    <property type="evidence" value="ECO:0007669"/>
    <property type="project" value="TreeGrafter"/>
</dbReference>
<dbReference type="PROSITE" id="PS50137">
    <property type="entry name" value="DS_RBD"/>
    <property type="match status" value="2"/>
</dbReference>
<accession>A0A3S3PPR7</accession>
<name>A0A3S3PPR7_9ACAR</name>
<dbReference type="CDD" id="cd00048">
    <property type="entry name" value="DSRM_SF"/>
    <property type="match status" value="1"/>
</dbReference>
<evidence type="ECO:0000256" key="1">
    <source>
        <dbReference type="ARBA" id="ARBA00022884"/>
    </source>
</evidence>
<dbReference type="GO" id="GO:0005634">
    <property type="term" value="C:nucleus"/>
    <property type="evidence" value="ECO:0007669"/>
    <property type="project" value="TreeGrafter"/>
</dbReference>
<dbReference type="Gene3D" id="3.30.160.20">
    <property type="match status" value="3"/>
</dbReference>
<evidence type="ECO:0000313" key="5">
    <source>
        <dbReference type="Proteomes" id="UP000285301"/>
    </source>
</evidence>
<dbReference type="InterPro" id="IPR051247">
    <property type="entry name" value="RLC_Component"/>
</dbReference>
<keyword evidence="5" id="KW-1185">Reference proteome</keyword>
<comment type="caution">
    <text evidence="4">The sequence shown here is derived from an EMBL/GenBank/DDBJ whole genome shotgun (WGS) entry which is preliminary data.</text>
</comment>
<dbReference type="SUPFAM" id="SSF54768">
    <property type="entry name" value="dsRNA-binding domain-like"/>
    <property type="match status" value="2"/>
</dbReference>
<keyword evidence="1 2" id="KW-0694">RNA-binding</keyword>
<proteinExistence type="predicted"/>
<dbReference type="GO" id="GO:0016442">
    <property type="term" value="C:RISC complex"/>
    <property type="evidence" value="ECO:0007669"/>
    <property type="project" value="TreeGrafter"/>
</dbReference>
<dbReference type="GO" id="GO:0003725">
    <property type="term" value="F:double-stranded RNA binding"/>
    <property type="evidence" value="ECO:0007669"/>
    <property type="project" value="TreeGrafter"/>
</dbReference>
<dbReference type="AlphaFoldDB" id="A0A3S3PPR7"/>
<dbReference type="GO" id="GO:0005737">
    <property type="term" value="C:cytoplasm"/>
    <property type="evidence" value="ECO:0007669"/>
    <property type="project" value="TreeGrafter"/>
</dbReference>
<feature type="domain" description="DRBM" evidence="3">
    <location>
        <begin position="89"/>
        <end position="159"/>
    </location>
</feature>
<dbReference type="STRING" id="1965070.A0A3S3PPR7"/>
<protein>
    <submittedName>
        <fullName evidence="4">Interferon-inducible double-stranded RNA-dependent protein kinase activator A-like isoform X2</fullName>
    </submittedName>
</protein>
<dbReference type="PANTHER" id="PTHR46205:SF3">
    <property type="entry name" value="LOQUACIOUS, ISOFORM B"/>
    <property type="match status" value="1"/>
</dbReference>
<dbReference type="Proteomes" id="UP000285301">
    <property type="component" value="Unassembled WGS sequence"/>
</dbReference>
<gene>
    <name evidence="4" type="ORF">B4U79_16354</name>
</gene>
<dbReference type="InterPro" id="IPR014720">
    <property type="entry name" value="dsRBD_dom"/>
</dbReference>
<dbReference type="GO" id="GO:0030422">
    <property type="term" value="P:siRNA processing"/>
    <property type="evidence" value="ECO:0007669"/>
    <property type="project" value="TreeGrafter"/>
</dbReference>
<evidence type="ECO:0000259" key="3">
    <source>
        <dbReference type="PROSITE" id="PS50137"/>
    </source>
</evidence>
<organism evidence="4 5">
    <name type="scientific">Dinothrombium tinctorium</name>
    <dbReference type="NCBI Taxonomy" id="1965070"/>
    <lineage>
        <taxon>Eukaryota</taxon>
        <taxon>Metazoa</taxon>
        <taxon>Ecdysozoa</taxon>
        <taxon>Arthropoda</taxon>
        <taxon>Chelicerata</taxon>
        <taxon>Arachnida</taxon>
        <taxon>Acari</taxon>
        <taxon>Acariformes</taxon>
        <taxon>Trombidiformes</taxon>
        <taxon>Prostigmata</taxon>
        <taxon>Anystina</taxon>
        <taxon>Parasitengona</taxon>
        <taxon>Trombidioidea</taxon>
        <taxon>Trombidiidae</taxon>
        <taxon>Dinothrombium</taxon>
    </lineage>
</organism>
<dbReference type="EMBL" id="NCKU01000162">
    <property type="protein sequence ID" value="RWS16813.1"/>
    <property type="molecule type" value="Genomic_DNA"/>
</dbReference>
<dbReference type="Pfam" id="PF00035">
    <property type="entry name" value="dsrm"/>
    <property type="match status" value="2"/>
</dbReference>